<feature type="signal peptide" evidence="2">
    <location>
        <begin position="1"/>
        <end position="27"/>
    </location>
</feature>
<name>A0ABS9CQ56_9FIRM</name>
<dbReference type="Gene3D" id="2.60.40.1140">
    <property type="entry name" value="Collagen-binding surface protein Cna, B-type domain"/>
    <property type="match status" value="1"/>
</dbReference>
<proteinExistence type="predicted"/>
<evidence type="ECO:0000313" key="4">
    <source>
        <dbReference type="EMBL" id="MCF2653286.1"/>
    </source>
</evidence>
<feature type="domain" description="CNA-B" evidence="3">
    <location>
        <begin position="186"/>
        <end position="266"/>
    </location>
</feature>
<reference evidence="4 5" key="1">
    <citation type="submission" date="2020-12" db="EMBL/GenBank/DDBJ databases">
        <title>Whole genome sequences of gut porcine anaerobes.</title>
        <authorList>
            <person name="Kubasova T."/>
            <person name="Jahodarova E."/>
            <person name="Rychlik I."/>
        </authorList>
    </citation>
    <scope>NUCLEOTIDE SEQUENCE [LARGE SCALE GENOMIC DNA]</scope>
    <source>
        <strain evidence="4 5">An867</strain>
    </source>
</reference>
<organism evidence="4 5">
    <name type="scientific">Anaeromassilibacillus senegalensis</name>
    <dbReference type="NCBI Taxonomy" id="1673717"/>
    <lineage>
        <taxon>Bacteria</taxon>
        <taxon>Bacillati</taxon>
        <taxon>Bacillota</taxon>
        <taxon>Clostridia</taxon>
        <taxon>Eubacteriales</taxon>
        <taxon>Acutalibacteraceae</taxon>
        <taxon>Anaeromassilibacillus</taxon>
    </lineage>
</organism>
<comment type="caution">
    <text evidence="4">The sequence shown here is derived from an EMBL/GenBank/DDBJ whole genome shotgun (WGS) entry which is preliminary data.</text>
</comment>
<evidence type="ECO:0000313" key="5">
    <source>
        <dbReference type="Proteomes" id="UP001299220"/>
    </source>
</evidence>
<keyword evidence="1" id="KW-0812">Transmembrane</keyword>
<dbReference type="CDD" id="cd00222">
    <property type="entry name" value="CollagenBindB"/>
    <property type="match status" value="1"/>
</dbReference>
<feature type="transmembrane region" description="Helical" evidence="1">
    <location>
        <begin position="287"/>
        <end position="307"/>
    </location>
</feature>
<keyword evidence="1" id="KW-0472">Membrane</keyword>
<evidence type="ECO:0000256" key="1">
    <source>
        <dbReference type="SAM" id="Phobius"/>
    </source>
</evidence>
<dbReference type="Proteomes" id="UP001299220">
    <property type="component" value="Unassembled WGS sequence"/>
</dbReference>
<keyword evidence="2" id="KW-0732">Signal</keyword>
<protein>
    <submittedName>
        <fullName evidence="4">Cna B-type domain-containing protein</fullName>
    </submittedName>
</protein>
<dbReference type="Pfam" id="PF05738">
    <property type="entry name" value="Cna_B"/>
    <property type="match status" value="1"/>
</dbReference>
<evidence type="ECO:0000259" key="3">
    <source>
        <dbReference type="Pfam" id="PF05738"/>
    </source>
</evidence>
<feature type="chain" id="PRO_5046348570" evidence="2">
    <location>
        <begin position="28"/>
        <end position="316"/>
    </location>
</feature>
<keyword evidence="1" id="KW-1133">Transmembrane helix</keyword>
<gene>
    <name evidence="4" type="ORF">JQM67_11810</name>
</gene>
<dbReference type="SUPFAM" id="SSF49478">
    <property type="entry name" value="Cna protein B-type domain"/>
    <property type="match status" value="1"/>
</dbReference>
<dbReference type="InterPro" id="IPR008454">
    <property type="entry name" value="Collagen-bd_Cna-like_B-typ_dom"/>
</dbReference>
<keyword evidence="5" id="KW-1185">Reference proteome</keyword>
<dbReference type="EMBL" id="JAFBIT010000003">
    <property type="protein sequence ID" value="MCF2653286.1"/>
    <property type="molecule type" value="Genomic_DNA"/>
</dbReference>
<accession>A0ABS9CQ56</accession>
<dbReference type="RefSeq" id="WP_235324302.1">
    <property type="nucleotide sequence ID" value="NZ_JAFBIT010000003.1"/>
</dbReference>
<evidence type="ECO:0000256" key="2">
    <source>
        <dbReference type="SAM" id="SignalP"/>
    </source>
</evidence>
<sequence>MKIYKRFCALLLALLAAALLLPVGASAAGSIDLGHTHSLTITAVYADMPISGLRFDAYLISTVDQYGELTVIDRYGAYAESLDIRGKNDMAWQNMAQALAREILLDPDLKPSRSAVTNSDGVAVFTDIPMGLYLVPGSTIRKNGYVYSTSPFFVMLPEQDLSSNTWNYNVVANAKPGQEPVRADYEVIKVWKDSCHKDQRPKSIAISLICDGEIYDTITLPHDGAWSYTWKNLDTNHQWTVTEKRENGYQDPKVQQEGNTFIVTNTCSKPTTPPQPDKPTLPQTGQLWWPVPVLIAAGLLFVVIGLVRRRGTIDEK</sequence>
<dbReference type="InterPro" id="IPR013783">
    <property type="entry name" value="Ig-like_fold"/>
</dbReference>
<dbReference type="Gene3D" id="2.60.40.10">
    <property type="entry name" value="Immunoglobulins"/>
    <property type="match status" value="1"/>
</dbReference>